<evidence type="ECO:0000256" key="3">
    <source>
        <dbReference type="ARBA" id="ARBA00022449"/>
    </source>
</evidence>
<dbReference type="InterPro" id="IPR038770">
    <property type="entry name" value="Na+/solute_symporter_sf"/>
</dbReference>
<evidence type="ECO:0000256" key="4">
    <source>
        <dbReference type="ARBA" id="ARBA00022475"/>
    </source>
</evidence>
<keyword evidence="7" id="KW-0406">Ion transport</keyword>
<dbReference type="EMBL" id="CP049075">
    <property type="protein sequence ID" value="QLI05024.1"/>
    <property type="molecule type" value="Genomic_DNA"/>
</dbReference>
<keyword evidence="12" id="KW-1185">Reference proteome</keyword>
<evidence type="ECO:0000259" key="10">
    <source>
        <dbReference type="Pfam" id="PF00999"/>
    </source>
</evidence>
<comment type="subcellular location">
    <subcellularLocation>
        <location evidence="1">Cell membrane</location>
        <topology evidence="1">Multi-pass membrane protein</topology>
    </subcellularLocation>
</comment>
<evidence type="ECO:0000313" key="12">
    <source>
        <dbReference type="Proteomes" id="UP000509414"/>
    </source>
</evidence>
<reference evidence="11 12" key="1">
    <citation type="submission" date="2020-02" db="EMBL/GenBank/DDBJ databases">
        <title>Complete genome sequence of the novel Campylobacter species Candidatus Campylobacter infans.</title>
        <authorList>
            <person name="Duim B."/>
            <person name="Zomer A."/>
            <person name="van der Graaf L."/>
            <person name="Wagenaar J."/>
        </authorList>
    </citation>
    <scope>NUCLEOTIDE SEQUENCE [LARGE SCALE GENOMIC DNA]</scope>
    <source>
        <strain evidence="11 12">19S00001</strain>
    </source>
</reference>
<evidence type="ECO:0000256" key="6">
    <source>
        <dbReference type="ARBA" id="ARBA00022989"/>
    </source>
</evidence>
<dbReference type="GO" id="GO:0005886">
    <property type="term" value="C:plasma membrane"/>
    <property type="evidence" value="ECO:0007669"/>
    <property type="project" value="UniProtKB-SubCell"/>
</dbReference>
<evidence type="ECO:0000256" key="7">
    <source>
        <dbReference type="ARBA" id="ARBA00023065"/>
    </source>
</evidence>
<feature type="transmembrane region" description="Helical" evidence="9">
    <location>
        <begin position="36"/>
        <end position="55"/>
    </location>
</feature>
<dbReference type="GO" id="GO:0015297">
    <property type="term" value="F:antiporter activity"/>
    <property type="evidence" value="ECO:0007669"/>
    <property type="project" value="UniProtKB-KW"/>
</dbReference>
<keyword evidence="6 9" id="KW-1133">Transmembrane helix</keyword>
<evidence type="ECO:0000256" key="2">
    <source>
        <dbReference type="ARBA" id="ARBA00022448"/>
    </source>
</evidence>
<keyword evidence="3" id="KW-0050">Antiport</keyword>
<dbReference type="NCBIfam" id="NF003716">
    <property type="entry name" value="PRK05326.1-3"/>
    <property type="match status" value="1"/>
</dbReference>
<feature type="domain" description="Cation/H+ exchanger transmembrane" evidence="10">
    <location>
        <begin position="20"/>
        <end position="396"/>
    </location>
</feature>
<name>A0A7H9CL95_9BACT</name>
<accession>A0A7H9CL95</accession>
<evidence type="ECO:0000256" key="8">
    <source>
        <dbReference type="ARBA" id="ARBA00023136"/>
    </source>
</evidence>
<dbReference type="Gene3D" id="1.20.1530.20">
    <property type="match status" value="1"/>
</dbReference>
<keyword evidence="8 9" id="KW-0472">Membrane</keyword>
<feature type="transmembrane region" description="Helical" evidence="9">
    <location>
        <begin position="90"/>
        <end position="115"/>
    </location>
</feature>
<feature type="transmembrane region" description="Helical" evidence="9">
    <location>
        <begin position="370"/>
        <end position="394"/>
    </location>
</feature>
<dbReference type="GO" id="GO:1902600">
    <property type="term" value="P:proton transmembrane transport"/>
    <property type="evidence" value="ECO:0007669"/>
    <property type="project" value="InterPro"/>
</dbReference>
<dbReference type="Pfam" id="PF00999">
    <property type="entry name" value="Na_H_Exchanger"/>
    <property type="match status" value="1"/>
</dbReference>
<feature type="transmembrane region" description="Helical" evidence="9">
    <location>
        <begin position="121"/>
        <end position="143"/>
    </location>
</feature>
<proteinExistence type="predicted"/>
<evidence type="ECO:0000256" key="9">
    <source>
        <dbReference type="SAM" id="Phobius"/>
    </source>
</evidence>
<dbReference type="InterPro" id="IPR006153">
    <property type="entry name" value="Cation/H_exchanger_TM"/>
</dbReference>
<organism evidence="11 12">
    <name type="scientific">Candidatus Campylobacter infans</name>
    <dbReference type="NCBI Taxonomy" id="2561898"/>
    <lineage>
        <taxon>Bacteria</taxon>
        <taxon>Pseudomonadati</taxon>
        <taxon>Campylobacterota</taxon>
        <taxon>Epsilonproteobacteria</taxon>
        <taxon>Campylobacterales</taxon>
        <taxon>Campylobacteraceae</taxon>
        <taxon>Campylobacter</taxon>
    </lineage>
</organism>
<keyword evidence="2" id="KW-0813">Transport</keyword>
<sequence>MSSIVENLHIYIIITGAILFVSVYSSKITQKIGVPLLLIFLGLGMLLGEEGLVGIRFSNSLLAQAVGTVALIFILYNGGLETRFADIKSVIVSGVILATFGVAITAVIMACFIYFVLNFSFLEALLLGSIVSSTDAAAVFMILRTQKIVLKRGLGELLELESGSNDPMAIFLTITILQLISLQNSGDGIELSNLALNFTLQFGVGIALGIAFGWLFPKLCDRLGLMQNGLYSLISVAWLFIMFGLSNLLWGNGFLTIYIAGILSNRYIFAHKESILAFHEALAWMMQIIVFLTLGLLVLPSNLPSVAFEACILSLVLMFIARPLAVFLGLGFSRFGRNEKLYISWVGLRGAVPIILATYPYVYALPESDMIFNIVFFAVLVSVLIQGMSISFMAKKLGVTE</sequence>
<dbReference type="KEGG" id="cinf:CINF_0495"/>
<evidence type="ECO:0000256" key="1">
    <source>
        <dbReference type="ARBA" id="ARBA00004651"/>
    </source>
</evidence>
<feature type="transmembrane region" description="Helical" evidence="9">
    <location>
        <begin position="6"/>
        <end position="24"/>
    </location>
</feature>
<dbReference type="PANTHER" id="PTHR32507:SF7">
    <property type="entry name" value="K(+)_H(+) ANTIPORTER NHAP2"/>
    <property type="match status" value="1"/>
</dbReference>
<feature type="transmembrane region" description="Helical" evidence="9">
    <location>
        <begin position="306"/>
        <end position="330"/>
    </location>
</feature>
<feature type="transmembrane region" description="Helical" evidence="9">
    <location>
        <begin position="342"/>
        <end position="364"/>
    </location>
</feature>
<dbReference type="AlphaFoldDB" id="A0A7H9CL95"/>
<dbReference type="PANTHER" id="PTHR32507">
    <property type="entry name" value="NA(+)/H(+) ANTIPORTER 1"/>
    <property type="match status" value="1"/>
</dbReference>
<evidence type="ECO:0000313" key="11">
    <source>
        <dbReference type="EMBL" id="QLI05024.1"/>
    </source>
</evidence>
<keyword evidence="4" id="KW-1003">Cell membrane</keyword>
<feature type="transmembrane region" description="Helical" evidence="9">
    <location>
        <begin position="194"/>
        <end position="216"/>
    </location>
</feature>
<protein>
    <submittedName>
        <fullName evidence="11">Potassium:proton antiporter</fullName>
    </submittedName>
</protein>
<evidence type="ECO:0000256" key="5">
    <source>
        <dbReference type="ARBA" id="ARBA00022692"/>
    </source>
</evidence>
<dbReference type="NCBIfam" id="NF003715">
    <property type="entry name" value="PRK05326.1-2"/>
    <property type="match status" value="1"/>
</dbReference>
<feature type="transmembrane region" description="Helical" evidence="9">
    <location>
        <begin position="281"/>
        <end position="300"/>
    </location>
</feature>
<gene>
    <name evidence="11" type="ORF">CINF_0495</name>
</gene>
<feature type="transmembrane region" description="Helical" evidence="9">
    <location>
        <begin position="61"/>
        <end position="78"/>
    </location>
</feature>
<keyword evidence="5 9" id="KW-0812">Transmembrane</keyword>
<dbReference type="Proteomes" id="UP000509414">
    <property type="component" value="Chromosome"/>
</dbReference>
<dbReference type="RefSeq" id="WP_179975624.1">
    <property type="nucleotide sequence ID" value="NZ_CP049075.1"/>
</dbReference>